<protein>
    <submittedName>
        <fullName evidence="3">Uncharacterized protein</fullName>
    </submittedName>
</protein>
<dbReference type="InterPro" id="IPR001806">
    <property type="entry name" value="Small_GTPase"/>
</dbReference>
<evidence type="ECO:0000256" key="1">
    <source>
        <dbReference type="ARBA" id="ARBA00022741"/>
    </source>
</evidence>
<evidence type="ECO:0000256" key="2">
    <source>
        <dbReference type="ARBA" id="ARBA00023134"/>
    </source>
</evidence>
<dbReference type="SMART" id="SM00174">
    <property type="entry name" value="RHO"/>
    <property type="match status" value="1"/>
</dbReference>
<evidence type="ECO:0000313" key="3">
    <source>
        <dbReference type="EMBL" id="KAK8866878.1"/>
    </source>
</evidence>
<dbReference type="InterPro" id="IPR027417">
    <property type="entry name" value="P-loop_NTPase"/>
</dbReference>
<gene>
    <name evidence="3" type="ORF">M9Y10_009846</name>
</gene>
<dbReference type="SMART" id="SM00173">
    <property type="entry name" value="RAS"/>
    <property type="match status" value="1"/>
</dbReference>
<dbReference type="PANTHER" id="PTHR24073">
    <property type="entry name" value="DRAB5-RELATED"/>
    <property type="match status" value="1"/>
</dbReference>
<name>A0ABR2IPJ6_9EUKA</name>
<dbReference type="InterPro" id="IPR005225">
    <property type="entry name" value="Small_GTP-bd"/>
</dbReference>
<sequence length="206" mass="23159">MDIPAGSNPYENISIKSYKIVVIGDSGVGKTTLIKRMKDNEFHENIDSTIGAGSIKITYNHDCTSEVVFEFLDTAGQEQYRSLATFYIKNAVVGLICFNPNNDDWIDSIIDWKGIVVNKEPNIHLIAVATKYDLWKNSLNISSIFSNVKKRCNISDIQYVSSLSGENVDDLLSEIDKKVNQTNLPESSHLILQKDDYDDNKPKCKC</sequence>
<organism evidence="3 4">
    <name type="scientific">Tritrichomonas musculus</name>
    <dbReference type="NCBI Taxonomy" id="1915356"/>
    <lineage>
        <taxon>Eukaryota</taxon>
        <taxon>Metamonada</taxon>
        <taxon>Parabasalia</taxon>
        <taxon>Tritrichomonadida</taxon>
        <taxon>Tritrichomonadidae</taxon>
        <taxon>Tritrichomonas</taxon>
    </lineage>
</organism>
<comment type="caution">
    <text evidence="3">The sequence shown here is derived from an EMBL/GenBank/DDBJ whole genome shotgun (WGS) entry which is preliminary data.</text>
</comment>
<dbReference type="NCBIfam" id="TIGR00231">
    <property type="entry name" value="small_GTP"/>
    <property type="match status" value="1"/>
</dbReference>
<dbReference type="Gene3D" id="3.40.50.300">
    <property type="entry name" value="P-loop containing nucleotide triphosphate hydrolases"/>
    <property type="match status" value="1"/>
</dbReference>
<reference evidence="3 4" key="1">
    <citation type="submission" date="2024-04" db="EMBL/GenBank/DDBJ databases">
        <title>Tritrichomonas musculus Genome.</title>
        <authorList>
            <person name="Alves-Ferreira E."/>
            <person name="Grigg M."/>
            <person name="Lorenzi H."/>
            <person name="Galac M."/>
        </authorList>
    </citation>
    <scope>NUCLEOTIDE SEQUENCE [LARGE SCALE GENOMIC DNA]</scope>
    <source>
        <strain evidence="3 4">EAF2021</strain>
    </source>
</reference>
<proteinExistence type="predicted"/>
<dbReference type="EMBL" id="JAPFFF010000015">
    <property type="protein sequence ID" value="KAK8866878.1"/>
    <property type="molecule type" value="Genomic_DNA"/>
</dbReference>
<dbReference type="Proteomes" id="UP001470230">
    <property type="component" value="Unassembled WGS sequence"/>
</dbReference>
<dbReference type="PRINTS" id="PR00449">
    <property type="entry name" value="RASTRNSFRMNG"/>
</dbReference>
<keyword evidence="4" id="KW-1185">Reference proteome</keyword>
<accession>A0ABR2IPJ6</accession>
<evidence type="ECO:0000313" key="4">
    <source>
        <dbReference type="Proteomes" id="UP001470230"/>
    </source>
</evidence>
<dbReference type="SMART" id="SM00175">
    <property type="entry name" value="RAB"/>
    <property type="match status" value="1"/>
</dbReference>
<dbReference type="CDD" id="cd00154">
    <property type="entry name" value="Rab"/>
    <property type="match status" value="1"/>
</dbReference>
<dbReference type="SUPFAM" id="SSF52540">
    <property type="entry name" value="P-loop containing nucleoside triphosphate hydrolases"/>
    <property type="match status" value="1"/>
</dbReference>
<keyword evidence="2" id="KW-0342">GTP-binding</keyword>
<dbReference type="PROSITE" id="PS51419">
    <property type="entry name" value="RAB"/>
    <property type="match status" value="1"/>
</dbReference>
<keyword evidence="1" id="KW-0547">Nucleotide-binding</keyword>
<dbReference type="Pfam" id="PF00071">
    <property type="entry name" value="Ras"/>
    <property type="match status" value="1"/>
</dbReference>